<evidence type="ECO:0000256" key="1">
    <source>
        <dbReference type="ARBA" id="ARBA00006987"/>
    </source>
</evidence>
<dbReference type="PANTHER" id="PTHR42928">
    <property type="entry name" value="TRICARBOXYLATE-BINDING PROTEIN"/>
    <property type="match status" value="1"/>
</dbReference>
<comment type="similarity">
    <text evidence="1">Belongs to the UPF0065 (bug) family.</text>
</comment>
<dbReference type="AlphaFoldDB" id="A0A556B0E1"/>
<dbReference type="OrthoDB" id="8888667at2"/>
<dbReference type="Proteomes" id="UP000318405">
    <property type="component" value="Unassembled WGS sequence"/>
</dbReference>
<gene>
    <name evidence="2" type="ORF">FOZ76_02645</name>
</gene>
<dbReference type="PANTHER" id="PTHR42928:SF5">
    <property type="entry name" value="BLR1237 PROTEIN"/>
    <property type="match status" value="1"/>
</dbReference>
<dbReference type="InterPro" id="IPR005064">
    <property type="entry name" value="BUG"/>
</dbReference>
<organism evidence="2 3">
    <name type="scientific">Verticiella sediminum</name>
    <dbReference type="NCBI Taxonomy" id="1247510"/>
    <lineage>
        <taxon>Bacteria</taxon>
        <taxon>Pseudomonadati</taxon>
        <taxon>Pseudomonadota</taxon>
        <taxon>Betaproteobacteria</taxon>
        <taxon>Burkholderiales</taxon>
        <taxon>Alcaligenaceae</taxon>
        <taxon>Verticiella</taxon>
    </lineage>
</organism>
<dbReference type="Gene3D" id="3.40.190.10">
    <property type="entry name" value="Periplasmic binding protein-like II"/>
    <property type="match status" value="1"/>
</dbReference>
<reference evidence="2 3" key="1">
    <citation type="submission" date="2019-07" db="EMBL/GenBank/DDBJ databases">
        <title>Qingshengfaniella alkalisoli gen. nov., sp. nov., isolated from saline soil.</title>
        <authorList>
            <person name="Xu L."/>
            <person name="Huang X.-X."/>
            <person name="Sun J.-Q."/>
        </authorList>
    </citation>
    <scope>NUCLEOTIDE SEQUENCE [LARGE SCALE GENOMIC DNA]</scope>
    <source>
        <strain evidence="2 3">DSM 27279</strain>
    </source>
</reference>
<proteinExistence type="inferred from homology"/>
<dbReference type="Gene3D" id="3.40.190.150">
    <property type="entry name" value="Bordetella uptake gene, domain 1"/>
    <property type="match status" value="1"/>
</dbReference>
<accession>A0A556B0E1</accession>
<dbReference type="CDD" id="cd07012">
    <property type="entry name" value="PBP2_Bug_TTT"/>
    <property type="match status" value="1"/>
</dbReference>
<dbReference type="SUPFAM" id="SSF53850">
    <property type="entry name" value="Periplasmic binding protein-like II"/>
    <property type="match status" value="1"/>
</dbReference>
<sequence length="408" mass="43225">MALDSAGWDMPSASAAACRLAISTALPNQARSLITRHTPYSGRFLEVIAKPRKLAGPAHTPFLYFSPERTPSRPPNPRGDPMILYRTFRGRILAMLTACLASATLAHAAAADYPERPLRVVVPYPAGGNTDIIARDVMKGLSARLGQPIVIDNKPGANSIVGTDLVAKATPDGYTLGVVIGAYANNTALYRKLPYRPDDLVPVTQLTRTSLVIVSARPDLRSLDELIRAGRDGAAPLSFASSGMGSAAHLLGERLARETGMKGAMHVPYKGSTDATADLASGRVGFMFDAISAMGPLIRAGKLNALAVTSAERSPLLPEVPSIEELGHPDLVSYAWAGVLAPKGTPPAIVERLAGELATVLRDPALQARLADISTEAVGSTPAEFARFLEQESRINGDLIRQLNLTLD</sequence>
<dbReference type="Pfam" id="PF03401">
    <property type="entry name" value="TctC"/>
    <property type="match status" value="1"/>
</dbReference>
<name>A0A556B0E1_9BURK</name>
<dbReference type="InterPro" id="IPR042100">
    <property type="entry name" value="Bug_dom1"/>
</dbReference>
<protein>
    <submittedName>
        <fullName evidence="2">Tripartite tricarboxylate transporter substrate binding protein</fullName>
    </submittedName>
</protein>
<evidence type="ECO:0000313" key="2">
    <source>
        <dbReference type="EMBL" id="TSH98666.1"/>
    </source>
</evidence>
<dbReference type="EMBL" id="VLTJ01000004">
    <property type="protein sequence ID" value="TSH98666.1"/>
    <property type="molecule type" value="Genomic_DNA"/>
</dbReference>
<comment type="caution">
    <text evidence="2">The sequence shown here is derived from an EMBL/GenBank/DDBJ whole genome shotgun (WGS) entry which is preliminary data.</text>
</comment>
<evidence type="ECO:0000313" key="3">
    <source>
        <dbReference type="Proteomes" id="UP000318405"/>
    </source>
</evidence>
<keyword evidence="3" id="KW-1185">Reference proteome</keyword>